<dbReference type="Proteomes" id="UP000676336">
    <property type="component" value="Unassembled WGS sequence"/>
</dbReference>
<dbReference type="SUPFAM" id="SSF49265">
    <property type="entry name" value="Fibronectin type III"/>
    <property type="match status" value="1"/>
</dbReference>
<dbReference type="AlphaFoldDB" id="A0A8S3HIZ6"/>
<dbReference type="EMBL" id="CAJOBI010319947">
    <property type="protein sequence ID" value="CAF5183411.1"/>
    <property type="molecule type" value="Genomic_DNA"/>
</dbReference>
<feature type="non-terminal residue" evidence="2">
    <location>
        <position position="1"/>
    </location>
</feature>
<dbReference type="CDD" id="cd00063">
    <property type="entry name" value="FN3"/>
    <property type="match status" value="1"/>
</dbReference>
<evidence type="ECO:0000313" key="3">
    <source>
        <dbReference type="Proteomes" id="UP000676336"/>
    </source>
</evidence>
<dbReference type="Pfam" id="PF00041">
    <property type="entry name" value="fn3"/>
    <property type="match status" value="1"/>
</dbReference>
<sequence length="87" mass="10342">VEWRGISTTADEEPLEGYMVKVWEHYQSIRNATIYYVDGSKYKLIIDNLYKNRNYKLRVQAWSLGGEGKYSSPEREFRFDNDGRLLI</sequence>
<proteinExistence type="predicted"/>
<dbReference type="InterPro" id="IPR013783">
    <property type="entry name" value="Ig-like_fold"/>
</dbReference>
<organism evidence="2 3">
    <name type="scientific">Rotaria magnacalcarata</name>
    <dbReference type="NCBI Taxonomy" id="392030"/>
    <lineage>
        <taxon>Eukaryota</taxon>
        <taxon>Metazoa</taxon>
        <taxon>Spiralia</taxon>
        <taxon>Gnathifera</taxon>
        <taxon>Rotifera</taxon>
        <taxon>Eurotatoria</taxon>
        <taxon>Bdelloidea</taxon>
        <taxon>Philodinida</taxon>
        <taxon>Philodinidae</taxon>
        <taxon>Rotaria</taxon>
    </lineage>
</organism>
<name>A0A8S3HIZ6_9BILA</name>
<gene>
    <name evidence="2" type="ORF">SMN809_LOCUS69655</name>
</gene>
<dbReference type="InterPro" id="IPR036116">
    <property type="entry name" value="FN3_sf"/>
</dbReference>
<dbReference type="Gene3D" id="2.60.40.10">
    <property type="entry name" value="Immunoglobulins"/>
    <property type="match status" value="1"/>
</dbReference>
<feature type="domain" description="Fibronectin type-III" evidence="1">
    <location>
        <begin position="1"/>
        <end position="82"/>
    </location>
</feature>
<reference evidence="2" key="1">
    <citation type="submission" date="2021-02" db="EMBL/GenBank/DDBJ databases">
        <authorList>
            <person name="Nowell W R."/>
        </authorList>
    </citation>
    <scope>NUCLEOTIDE SEQUENCE</scope>
</reference>
<dbReference type="InterPro" id="IPR003961">
    <property type="entry name" value="FN3_dom"/>
</dbReference>
<feature type="non-terminal residue" evidence="2">
    <location>
        <position position="87"/>
    </location>
</feature>
<dbReference type="PROSITE" id="PS50853">
    <property type="entry name" value="FN3"/>
    <property type="match status" value="1"/>
</dbReference>
<accession>A0A8S3HIZ6</accession>
<comment type="caution">
    <text evidence="2">The sequence shown here is derived from an EMBL/GenBank/DDBJ whole genome shotgun (WGS) entry which is preliminary data.</text>
</comment>
<evidence type="ECO:0000259" key="1">
    <source>
        <dbReference type="PROSITE" id="PS50853"/>
    </source>
</evidence>
<protein>
    <recommendedName>
        <fullName evidence="1">Fibronectin type-III domain-containing protein</fullName>
    </recommendedName>
</protein>
<evidence type="ECO:0000313" key="2">
    <source>
        <dbReference type="EMBL" id="CAF5183411.1"/>
    </source>
</evidence>